<evidence type="ECO:0000256" key="4">
    <source>
        <dbReference type="ARBA" id="ARBA00022723"/>
    </source>
</evidence>
<dbReference type="GO" id="GO:0043590">
    <property type="term" value="C:bacterial nucleoid"/>
    <property type="evidence" value="ECO:0007669"/>
    <property type="project" value="TreeGrafter"/>
</dbReference>
<dbReference type="SMART" id="SM00490">
    <property type="entry name" value="HELICc"/>
    <property type="match status" value="1"/>
</dbReference>
<dbReference type="SUPFAM" id="SSF52540">
    <property type="entry name" value="P-loop containing nucleoside triphosphate hydrolases"/>
    <property type="match status" value="1"/>
</dbReference>
<dbReference type="EMBL" id="CBHH010000046">
    <property type="protein sequence ID" value="CDD57335.1"/>
    <property type="molecule type" value="Genomic_DNA"/>
</dbReference>
<evidence type="ECO:0000259" key="20">
    <source>
        <dbReference type="PROSITE" id="PS51194"/>
    </source>
</evidence>
<feature type="region of interest" description="Disordered" evidence="17">
    <location>
        <begin position="525"/>
        <end position="553"/>
    </location>
</feature>
<evidence type="ECO:0000256" key="17">
    <source>
        <dbReference type="SAM" id="MobiDB-lite"/>
    </source>
</evidence>
<organism evidence="21 22">
    <name type="scientific">Bacteroides pectinophilus CAG:437</name>
    <dbReference type="NCBI Taxonomy" id="1263051"/>
    <lineage>
        <taxon>Bacteria</taxon>
        <taxon>Bacillati</taxon>
        <taxon>Bacillota</taxon>
        <taxon>Clostridia</taxon>
        <taxon>Eubacteriales</taxon>
    </lineage>
</organism>
<name>R7AG43_9FIRM</name>
<evidence type="ECO:0000256" key="3">
    <source>
        <dbReference type="ARBA" id="ARBA00005446"/>
    </source>
</evidence>
<dbReference type="GO" id="GO:0046872">
    <property type="term" value="F:metal ion binding"/>
    <property type="evidence" value="ECO:0007669"/>
    <property type="project" value="UniProtKB-KW"/>
</dbReference>
<dbReference type="Gene3D" id="3.40.50.300">
    <property type="entry name" value="P-loop containing nucleotide triphosphate hydrolases"/>
    <property type="match status" value="2"/>
</dbReference>
<dbReference type="NCBIfam" id="TIGR00614">
    <property type="entry name" value="recQ_fam"/>
    <property type="match status" value="1"/>
</dbReference>
<dbReference type="InterPro" id="IPR002121">
    <property type="entry name" value="HRDC_dom"/>
</dbReference>
<dbReference type="Pfam" id="PF09382">
    <property type="entry name" value="RQC"/>
    <property type="match status" value="1"/>
</dbReference>
<proteinExistence type="inferred from homology"/>
<reference evidence="21" key="1">
    <citation type="submission" date="2012-11" db="EMBL/GenBank/DDBJ databases">
        <title>Dependencies among metagenomic species, viruses, plasmids and units of genetic variation.</title>
        <authorList>
            <person name="Nielsen H.B."/>
            <person name="Almeida M."/>
            <person name="Juncker A.S."/>
            <person name="Rasmussen S."/>
            <person name="Li J."/>
            <person name="Sunagawa S."/>
            <person name="Plichta D."/>
            <person name="Gautier L."/>
            <person name="Le Chatelier E."/>
            <person name="Peletier E."/>
            <person name="Bonde I."/>
            <person name="Nielsen T."/>
            <person name="Manichanh C."/>
            <person name="Arumugam M."/>
            <person name="Batto J."/>
            <person name="Santos M.B.Q.D."/>
            <person name="Blom N."/>
            <person name="Borruel N."/>
            <person name="Burgdorf K.S."/>
            <person name="Boumezbeur F."/>
            <person name="Casellas F."/>
            <person name="Dore J."/>
            <person name="Guarner F."/>
            <person name="Hansen T."/>
            <person name="Hildebrand F."/>
            <person name="Kaas R.S."/>
            <person name="Kennedy S."/>
            <person name="Kristiansen K."/>
            <person name="Kultima J.R."/>
            <person name="Leonard P."/>
            <person name="Levenez F."/>
            <person name="Lund O."/>
            <person name="Moumen B."/>
            <person name="Le Paslier D."/>
            <person name="Pons N."/>
            <person name="Pedersen O."/>
            <person name="Prifti E."/>
            <person name="Qin J."/>
            <person name="Raes J."/>
            <person name="Tap J."/>
            <person name="Tims S."/>
            <person name="Ussery D.W."/>
            <person name="Yamada T."/>
            <person name="MetaHit consortium"/>
            <person name="Renault P."/>
            <person name="Sicheritz-Ponten T."/>
            <person name="Bork P."/>
            <person name="Wang J."/>
            <person name="Brunak S."/>
            <person name="Ehrlich S.D."/>
        </authorList>
    </citation>
    <scope>NUCLEOTIDE SEQUENCE [LARGE SCALE GENOMIC DNA]</scope>
</reference>
<comment type="cofactor">
    <cofactor evidence="1">
        <name>Mg(2+)</name>
        <dbReference type="ChEBI" id="CHEBI:18420"/>
    </cofactor>
</comment>
<evidence type="ECO:0000256" key="9">
    <source>
        <dbReference type="ARBA" id="ARBA00022833"/>
    </source>
</evidence>
<dbReference type="InterPro" id="IPR010997">
    <property type="entry name" value="HRDC-like_sf"/>
</dbReference>
<keyword evidence="10" id="KW-0067">ATP-binding</keyword>
<evidence type="ECO:0000256" key="16">
    <source>
        <dbReference type="NCBIfam" id="TIGR01389"/>
    </source>
</evidence>
<comment type="cofactor">
    <cofactor evidence="2">
        <name>Zn(2+)</name>
        <dbReference type="ChEBI" id="CHEBI:29105"/>
    </cofactor>
</comment>
<dbReference type="InterPro" id="IPR018982">
    <property type="entry name" value="RQC_domain"/>
</dbReference>
<evidence type="ECO:0000256" key="1">
    <source>
        <dbReference type="ARBA" id="ARBA00001946"/>
    </source>
</evidence>
<dbReference type="GO" id="GO:0005524">
    <property type="term" value="F:ATP binding"/>
    <property type="evidence" value="ECO:0007669"/>
    <property type="project" value="UniProtKB-KW"/>
</dbReference>
<dbReference type="PROSITE" id="PS51194">
    <property type="entry name" value="HELICASE_CTER"/>
    <property type="match status" value="1"/>
</dbReference>
<evidence type="ECO:0000256" key="5">
    <source>
        <dbReference type="ARBA" id="ARBA00022741"/>
    </source>
</evidence>
<dbReference type="GO" id="GO:0016787">
    <property type="term" value="F:hydrolase activity"/>
    <property type="evidence" value="ECO:0007669"/>
    <property type="project" value="UniProtKB-KW"/>
</dbReference>
<evidence type="ECO:0000256" key="14">
    <source>
        <dbReference type="ARBA" id="ARBA00023235"/>
    </source>
</evidence>
<comment type="caution">
    <text evidence="21">The sequence shown here is derived from an EMBL/GenBank/DDBJ whole genome shotgun (WGS) entry which is preliminary data.</text>
</comment>
<keyword evidence="9" id="KW-0862">Zinc</keyword>
<dbReference type="GO" id="GO:0006281">
    <property type="term" value="P:DNA repair"/>
    <property type="evidence" value="ECO:0007669"/>
    <property type="project" value="UniProtKB-KW"/>
</dbReference>
<dbReference type="GO" id="GO:0006310">
    <property type="term" value="P:DNA recombination"/>
    <property type="evidence" value="ECO:0007669"/>
    <property type="project" value="UniProtKB-UniRule"/>
</dbReference>
<feature type="domain" description="Helicase C-terminal" evidence="20">
    <location>
        <begin position="206"/>
        <end position="367"/>
    </location>
</feature>
<dbReference type="CDD" id="cd18794">
    <property type="entry name" value="SF2_C_RecQ"/>
    <property type="match status" value="1"/>
</dbReference>
<keyword evidence="12" id="KW-0233">DNA recombination</keyword>
<dbReference type="Pfam" id="PF16124">
    <property type="entry name" value="RecQ_Zn_bind"/>
    <property type="match status" value="1"/>
</dbReference>
<feature type="compositionally biased region" description="Basic and acidic residues" evidence="17">
    <location>
        <begin position="525"/>
        <end position="541"/>
    </location>
</feature>
<evidence type="ECO:0000256" key="13">
    <source>
        <dbReference type="ARBA" id="ARBA00023204"/>
    </source>
</evidence>
<evidence type="ECO:0000256" key="7">
    <source>
        <dbReference type="ARBA" id="ARBA00022801"/>
    </source>
</evidence>
<evidence type="ECO:0000256" key="8">
    <source>
        <dbReference type="ARBA" id="ARBA00022806"/>
    </source>
</evidence>
<dbReference type="InterPro" id="IPR036388">
    <property type="entry name" value="WH-like_DNA-bd_sf"/>
</dbReference>
<dbReference type="FunFam" id="3.40.50.300:FF:000296">
    <property type="entry name" value="ATP-dependent DNA helicase RecQ"/>
    <property type="match status" value="1"/>
</dbReference>
<keyword evidence="6" id="KW-0227">DNA damage</keyword>
<keyword evidence="13" id="KW-0234">DNA repair</keyword>
<dbReference type="GO" id="GO:0030894">
    <property type="term" value="C:replisome"/>
    <property type="evidence" value="ECO:0007669"/>
    <property type="project" value="TreeGrafter"/>
</dbReference>
<evidence type="ECO:0000256" key="12">
    <source>
        <dbReference type="ARBA" id="ARBA00023172"/>
    </source>
</evidence>
<dbReference type="InterPro" id="IPR006293">
    <property type="entry name" value="DNA_helicase_ATP-dep_RecQ_bac"/>
</dbReference>
<evidence type="ECO:0000259" key="19">
    <source>
        <dbReference type="PROSITE" id="PS51192"/>
    </source>
</evidence>
<dbReference type="CDD" id="cd17920">
    <property type="entry name" value="DEXHc_RecQ"/>
    <property type="match status" value="1"/>
</dbReference>
<dbReference type="InterPro" id="IPR011545">
    <property type="entry name" value="DEAD/DEAH_box_helicase_dom"/>
</dbReference>
<feature type="domain" description="Helicase ATP-binding" evidence="19">
    <location>
        <begin position="27"/>
        <end position="196"/>
    </location>
</feature>
<dbReference type="SMART" id="SM00341">
    <property type="entry name" value="HRDC"/>
    <property type="match status" value="1"/>
</dbReference>
<dbReference type="Gene3D" id="1.10.10.10">
    <property type="entry name" value="Winged helix-like DNA-binding domain superfamily/Winged helix DNA-binding domain"/>
    <property type="match status" value="1"/>
</dbReference>
<keyword evidence="5" id="KW-0547">Nucleotide-binding</keyword>
<dbReference type="Gene3D" id="1.10.150.80">
    <property type="entry name" value="HRDC domain"/>
    <property type="match status" value="1"/>
</dbReference>
<dbReference type="AlphaFoldDB" id="R7AG43"/>
<dbReference type="PROSITE" id="PS51192">
    <property type="entry name" value="HELICASE_ATP_BIND_1"/>
    <property type="match status" value="1"/>
</dbReference>
<evidence type="ECO:0000256" key="11">
    <source>
        <dbReference type="ARBA" id="ARBA00023125"/>
    </source>
</evidence>
<evidence type="ECO:0000259" key="18">
    <source>
        <dbReference type="PROSITE" id="PS50967"/>
    </source>
</evidence>
<dbReference type="GO" id="GO:0006260">
    <property type="term" value="P:DNA replication"/>
    <property type="evidence" value="ECO:0007669"/>
    <property type="project" value="InterPro"/>
</dbReference>
<dbReference type="Pfam" id="PF00270">
    <property type="entry name" value="DEAD"/>
    <property type="match status" value="1"/>
</dbReference>
<dbReference type="PANTHER" id="PTHR13710">
    <property type="entry name" value="DNA HELICASE RECQ FAMILY MEMBER"/>
    <property type="match status" value="1"/>
</dbReference>
<keyword evidence="14" id="KW-0413">Isomerase</keyword>
<dbReference type="EC" id="5.6.2.4" evidence="16"/>
<comment type="catalytic activity">
    <reaction evidence="15">
        <text>Couples ATP hydrolysis with the unwinding of duplex DNA by translocating in the 3'-5' direction.</text>
        <dbReference type="EC" id="5.6.2.4"/>
    </reaction>
</comment>
<protein>
    <recommendedName>
        <fullName evidence="16">DNA helicase RecQ</fullName>
        <ecNumber evidence="16">5.6.2.4</ecNumber>
    </recommendedName>
</protein>
<dbReference type="SUPFAM" id="SSF46785">
    <property type="entry name" value="Winged helix' DNA-binding domain"/>
    <property type="match status" value="1"/>
</dbReference>
<dbReference type="GO" id="GO:0005737">
    <property type="term" value="C:cytoplasm"/>
    <property type="evidence" value="ECO:0007669"/>
    <property type="project" value="TreeGrafter"/>
</dbReference>
<keyword evidence="11" id="KW-0238">DNA-binding</keyword>
<gene>
    <name evidence="21" type="ORF">BN656_01552</name>
</gene>
<evidence type="ECO:0000256" key="15">
    <source>
        <dbReference type="ARBA" id="ARBA00034617"/>
    </source>
</evidence>
<dbReference type="InterPro" id="IPR004589">
    <property type="entry name" value="DNA_helicase_ATP-dep_RecQ"/>
</dbReference>
<dbReference type="GO" id="GO:0003677">
    <property type="term" value="F:DNA binding"/>
    <property type="evidence" value="ECO:0007669"/>
    <property type="project" value="UniProtKB-KW"/>
</dbReference>
<keyword evidence="7" id="KW-0378">Hydrolase</keyword>
<dbReference type="SMART" id="SM00956">
    <property type="entry name" value="RQC"/>
    <property type="match status" value="1"/>
</dbReference>
<dbReference type="InterPro" id="IPR032284">
    <property type="entry name" value="RecQ_Zn-bd"/>
</dbReference>
<dbReference type="SUPFAM" id="SSF47819">
    <property type="entry name" value="HRDC-like"/>
    <property type="match status" value="1"/>
</dbReference>
<dbReference type="Pfam" id="PF00570">
    <property type="entry name" value="HRDC"/>
    <property type="match status" value="1"/>
</dbReference>
<evidence type="ECO:0000256" key="10">
    <source>
        <dbReference type="ARBA" id="ARBA00022840"/>
    </source>
</evidence>
<dbReference type="InterPro" id="IPR014001">
    <property type="entry name" value="Helicase_ATP-bd"/>
</dbReference>
<comment type="similarity">
    <text evidence="3">Belongs to the helicase family. RecQ subfamily.</text>
</comment>
<dbReference type="InterPro" id="IPR044876">
    <property type="entry name" value="HRDC_dom_sf"/>
</dbReference>
<keyword evidence="4" id="KW-0479">Metal-binding</keyword>
<sequence>MLSMDAKSTLKHYFGYDSFRGGQEEVVNAILEGRDVLAIMPTGAGKSICYQIPALILDGITIVVSPLISLMQDQVKALNKAGVHAAYINSSLTESQISKALFLASQGTYKIIYVAPERLGGYEFNAFARSAHISMVTIDEAHCISQWGQDFRPAYLKILDFVNGLPKRPVVSAFTATATKEVKDDILCILNLNAPKVVITGFDRQNLYYRVEQVRKKDAFIVDYIKEHPDQSGIIYCATRKNTDAVCELLKSEGIRASEYHAGLGTEQRKNNQDDFIYDRVDVIVATNAFGMGIDKPDVRFVIHYNMPQSMENYYQEAGRAGRDGEPAECILLFSPQDVVINRMLLDSKDFSDTDIEDIELIKQRDMYRLRIMENYCRTTECLRNYILRYFGENTGEPCNNCGNCNQAYTEYDMTDEARWVINCIAETHGRYGLTIVIGTLMGADRARLRELGTTGYRSYGALKDMSEADIRLLISRMIQLGYIYQTQEQYSVLRIGNIESLRSEAARVVIRKHEKTPEQLYYDTRGERRGRTGRTGRCEAAKSSGSKARGSKDSLTAAGYELFEKLRQLRLEIAREESVPPYIVFSDKTLADMCIRLPKDRDAMLDVSGVGAGKYERYGQRFMDAIEAFVNEHPGAVTTLNAF</sequence>
<dbReference type="FunFam" id="3.40.50.300:FF:000156">
    <property type="entry name" value="ATP-dependent DNA helicase recQ"/>
    <property type="match status" value="1"/>
</dbReference>
<evidence type="ECO:0000313" key="21">
    <source>
        <dbReference type="EMBL" id="CDD57335.1"/>
    </source>
</evidence>
<dbReference type="GO" id="GO:0009432">
    <property type="term" value="P:SOS response"/>
    <property type="evidence" value="ECO:0007669"/>
    <property type="project" value="UniProtKB-UniRule"/>
</dbReference>
<keyword evidence="8" id="KW-0347">Helicase</keyword>
<dbReference type="PROSITE" id="PS50967">
    <property type="entry name" value="HRDC"/>
    <property type="match status" value="1"/>
</dbReference>
<evidence type="ECO:0000313" key="22">
    <source>
        <dbReference type="Proteomes" id="UP000018141"/>
    </source>
</evidence>
<dbReference type="Pfam" id="PF00271">
    <property type="entry name" value="Helicase_C"/>
    <property type="match status" value="1"/>
</dbReference>
<dbReference type="InterPro" id="IPR001650">
    <property type="entry name" value="Helicase_C-like"/>
</dbReference>
<dbReference type="NCBIfam" id="TIGR01389">
    <property type="entry name" value="recQ"/>
    <property type="match status" value="1"/>
</dbReference>
<dbReference type="PANTHER" id="PTHR13710:SF105">
    <property type="entry name" value="ATP-DEPENDENT DNA HELICASE Q1"/>
    <property type="match status" value="1"/>
</dbReference>
<feature type="domain" description="HRDC" evidence="18">
    <location>
        <begin position="557"/>
        <end position="637"/>
    </location>
</feature>
<dbReference type="FunFam" id="1.10.150.80:FF:000002">
    <property type="entry name" value="ATP-dependent DNA helicase RecQ"/>
    <property type="match status" value="1"/>
</dbReference>
<accession>R7AG43</accession>
<dbReference type="GO" id="GO:0009378">
    <property type="term" value="F:four-way junction helicase activity"/>
    <property type="evidence" value="ECO:0007669"/>
    <property type="project" value="TreeGrafter"/>
</dbReference>
<dbReference type="Proteomes" id="UP000018141">
    <property type="component" value="Unassembled WGS sequence"/>
</dbReference>
<evidence type="ECO:0000256" key="2">
    <source>
        <dbReference type="ARBA" id="ARBA00001947"/>
    </source>
</evidence>
<dbReference type="InterPro" id="IPR027417">
    <property type="entry name" value="P-loop_NTPase"/>
</dbReference>
<evidence type="ECO:0000256" key="6">
    <source>
        <dbReference type="ARBA" id="ARBA00022763"/>
    </source>
</evidence>
<dbReference type="GO" id="GO:0043138">
    <property type="term" value="F:3'-5' DNA helicase activity"/>
    <property type="evidence" value="ECO:0007669"/>
    <property type="project" value="UniProtKB-EC"/>
</dbReference>
<dbReference type="SMART" id="SM00487">
    <property type="entry name" value="DEXDc"/>
    <property type="match status" value="1"/>
</dbReference>
<dbReference type="InterPro" id="IPR036390">
    <property type="entry name" value="WH_DNA-bd_sf"/>
</dbReference>